<keyword evidence="3 4" id="KW-0505">Motor protein</keyword>
<organism evidence="9 10">
    <name type="scientific">Coccomyxa viridis</name>
    <dbReference type="NCBI Taxonomy" id="1274662"/>
    <lineage>
        <taxon>Eukaryota</taxon>
        <taxon>Viridiplantae</taxon>
        <taxon>Chlorophyta</taxon>
        <taxon>core chlorophytes</taxon>
        <taxon>Trebouxiophyceae</taxon>
        <taxon>Trebouxiophyceae incertae sedis</taxon>
        <taxon>Coccomyxaceae</taxon>
        <taxon>Coccomyxa</taxon>
    </lineage>
</organism>
<dbReference type="InterPro" id="IPR027417">
    <property type="entry name" value="P-loop_NTPase"/>
</dbReference>
<evidence type="ECO:0000256" key="2">
    <source>
        <dbReference type="ARBA" id="ARBA00022840"/>
    </source>
</evidence>
<evidence type="ECO:0000256" key="7">
    <source>
        <dbReference type="SAM" id="SignalP"/>
    </source>
</evidence>
<dbReference type="PROSITE" id="PS00411">
    <property type="entry name" value="KINESIN_MOTOR_1"/>
    <property type="match status" value="1"/>
</dbReference>
<sequence length="499" mass="53746">MPLTAAIVVSALSFAGAHFSRPTIMDSQQRLATTEGRRLIAMDQADESLSFCNTSTVRVIARVRPSSARDEVDCVACLLDNTLEVEGDSLLFTFDKVHGPPSGAGNTQADIFRDIQDIVLGTLEGVNGWVMAHGQTGAGKTYTITGNPDSTTEQGLLTMSYVHLSVVEICNESIKDLLSNDQATNSLAMQQDNELGITFAGVTKVAVTKESGLLQLTQQALARRTAEYTGSGAASNRSSCLITLAVQRHLPSGSVIHGKLTLIDLAGSEQSLCTLRSPAQKALGWLPKEEGKRVNKSLSTLGNVTEALADPSGPYPCHDSALARALQDALQGKVRMALIICCSPAVSDAAETLSSLRLGKFAQGIMASMQEVALRRALDMNKLKLAASSRELELLGENKRLCEELMKAQARAVEAVEGAAQAHDRTAKAWEETKRACEENVRLAGTIVDLTENVGEEEINNLFWVLWKYTALRVIQKALLALPFLAAVYALYSIWRQGD</sequence>
<reference evidence="9 10" key="1">
    <citation type="submission" date="2024-06" db="EMBL/GenBank/DDBJ databases">
        <authorList>
            <person name="Kraege A."/>
            <person name="Thomma B."/>
        </authorList>
    </citation>
    <scope>NUCLEOTIDE SEQUENCE [LARGE SCALE GENOMIC DNA]</scope>
</reference>
<evidence type="ECO:0000256" key="4">
    <source>
        <dbReference type="PROSITE-ProRule" id="PRU00283"/>
    </source>
</evidence>
<proteinExistence type="inferred from homology"/>
<name>A0ABP1FSS4_9CHLO</name>
<feature type="binding site" evidence="4">
    <location>
        <begin position="134"/>
        <end position="141"/>
    </location>
    <ligand>
        <name>ATP</name>
        <dbReference type="ChEBI" id="CHEBI:30616"/>
    </ligand>
</feature>
<dbReference type="SUPFAM" id="SSF52540">
    <property type="entry name" value="P-loop containing nucleoside triphosphate hydrolases"/>
    <property type="match status" value="1"/>
</dbReference>
<keyword evidence="6" id="KW-1133">Transmembrane helix</keyword>
<keyword evidence="6" id="KW-0812">Transmembrane</keyword>
<keyword evidence="5" id="KW-0493">Microtubule</keyword>
<dbReference type="PROSITE" id="PS50067">
    <property type="entry name" value="KINESIN_MOTOR_2"/>
    <property type="match status" value="1"/>
</dbReference>
<evidence type="ECO:0000256" key="5">
    <source>
        <dbReference type="RuleBase" id="RU000394"/>
    </source>
</evidence>
<gene>
    <name evidence="9" type="primary">g2615</name>
    <name evidence="9" type="ORF">VP750_LOCUS2236</name>
</gene>
<evidence type="ECO:0000256" key="6">
    <source>
        <dbReference type="SAM" id="Phobius"/>
    </source>
</evidence>
<accession>A0ABP1FSS4</accession>
<evidence type="ECO:0000313" key="9">
    <source>
        <dbReference type="EMBL" id="CAL5220577.1"/>
    </source>
</evidence>
<evidence type="ECO:0000259" key="8">
    <source>
        <dbReference type="PROSITE" id="PS50067"/>
    </source>
</evidence>
<dbReference type="EMBL" id="CAXHTA020000004">
    <property type="protein sequence ID" value="CAL5220577.1"/>
    <property type="molecule type" value="Genomic_DNA"/>
</dbReference>
<dbReference type="InterPro" id="IPR036961">
    <property type="entry name" value="Kinesin_motor_dom_sf"/>
</dbReference>
<keyword evidence="7" id="KW-0732">Signal</keyword>
<keyword evidence="1 4" id="KW-0547">Nucleotide-binding</keyword>
<feature type="transmembrane region" description="Helical" evidence="6">
    <location>
        <begin position="478"/>
        <end position="495"/>
    </location>
</feature>
<keyword evidence="2 4" id="KW-0067">ATP-binding</keyword>
<dbReference type="InterPro" id="IPR027640">
    <property type="entry name" value="Kinesin-like_fam"/>
</dbReference>
<evidence type="ECO:0000256" key="3">
    <source>
        <dbReference type="ARBA" id="ARBA00023175"/>
    </source>
</evidence>
<dbReference type="PANTHER" id="PTHR24115">
    <property type="entry name" value="KINESIN-RELATED"/>
    <property type="match status" value="1"/>
</dbReference>
<dbReference type="PANTHER" id="PTHR24115:SF9">
    <property type="entry name" value="KINESIN HEAVY CHAIN"/>
    <property type="match status" value="1"/>
</dbReference>
<keyword evidence="10" id="KW-1185">Reference proteome</keyword>
<feature type="domain" description="Kinesin motor" evidence="8">
    <location>
        <begin position="56"/>
        <end position="365"/>
    </location>
</feature>
<protein>
    <recommendedName>
        <fullName evidence="5">Kinesin-like protein</fullName>
    </recommendedName>
</protein>
<comment type="similarity">
    <text evidence="4 5">Belongs to the TRAFAC class myosin-kinesin ATPase superfamily. Kinesin family.</text>
</comment>
<feature type="chain" id="PRO_5047280537" description="Kinesin-like protein" evidence="7">
    <location>
        <begin position="18"/>
        <end position="499"/>
    </location>
</feature>
<feature type="signal peptide" evidence="7">
    <location>
        <begin position="1"/>
        <end position="17"/>
    </location>
</feature>
<dbReference type="Proteomes" id="UP001497392">
    <property type="component" value="Unassembled WGS sequence"/>
</dbReference>
<dbReference type="Gene3D" id="3.40.850.10">
    <property type="entry name" value="Kinesin motor domain"/>
    <property type="match status" value="1"/>
</dbReference>
<keyword evidence="6" id="KW-0472">Membrane</keyword>
<dbReference type="SMART" id="SM00129">
    <property type="entry name" value="KISc"/>
    <property type="match status" value="1"/>
</dbReference>
<evidence type="ECO:0000256" key="1">
    <source>
        <dbReference type="ARBA" id="ARBA00022741"/>
    </source>
</evidence>
<dbReference type="Pfam" id="PF00225">
    <property type="entry name" value="Kinesin"/>
    <property type="match status" value="1"/>
</dbReference>
<evidence type="ECO:0000313" key="10">
    <source>
        <dbReference type="Proteomes" id="UP001497392"/>
    </source>
</evidence>
<dbReference type="PRINTS" id="PR00380">
    <property type="entry name" value="KINESINHEAVY"/>
</dbReference>
<dbReference type="InterPro" id="IPR019821">
    <property type="entry name" value="Kinesin_motor_CS"/>
</dbReference>
<dbReference type="InterPro" id="IPR001752">
    <property type="entry name" value="Kinesin_motor_dom"/>
</dbReference>
<comment type="caution">
    <text evidence="9">The sequence shown here is derived from an EMBL/GenBank/DDBJ whole genome shotgun (WGS) entry which is preliminary data.</text>
</comment>